<dbReference type="Gene3D" id="1.10.357.10">
    <property type="entry name" value="Tetracycline Repressor, domain 2"/>
    <property type="match status" value="1"/>
</dbReference>
<proteinExistence type="predicted"/>
<comment type="caution">
    <text evidence="1">The sequence shown here is derived from an EMBL/GenBank/DDBJ whole genome shotgun (WGS) entry which is preliminary data.</text>
</comment>
<evidence type="ECO:0008006" key="3">
    <source>
        <dbReference type="Google" id="ProtNLM"/>
    </source>
</evidence>
<dbReference type="EMBL" id="QDHA01000088">
    <property type="protein sequence ID" value="RCJ04846.1"/>
    <property type="molecule type" value="Genomic_DNA"/>
</dbReference>
<accession>A0A367PCV6</accession>
<evidence type="ECO:0000313" key="1">
    <source>
        <dbReference type="EMBL" id="RCJ04846.1"/>
    </source>
</evidence>
<name>A0A367PCV6_CUPNE</name>
<reference evidence="1 2" key="1">
    <citation type="submission" date="2018-04" db="EMBL/GenBank/DDBJ databases">
        <title>Cupriavidus necator CR12 genome sequencing and assembly.</title>
        <authorList>
            <person name="Ben Fekih I."/>
            <person name="Mazhar H.S."/>
            <person name="Bello S.K."/>
            <person name="Rensing C."/>
        </authorList>
    </citation>
    <scope>NUCLEOTIDE SEQUENCE [LARGE SCALE GENOMIC DNA]</scope>
    <source>
        <strain evidence="1 2">CR12</strain>
    </source>
</reference>
<organism evidence="1 2">
    <name type="scientific">Cupriavidus necator</name>
    <name type="common">Alcaligenes eutrophus</name>
    <name type="synonym">Ralstonia eutropha</name>
    <dbReference type="NCBI Taxonomy" id="106590"/>
    <lineage>
        <taxon>Bacteria</taxon>
        <taxon>Pseudomonadati</taxon>
        <taxon>Pseudomonadota</taxon>
        <taxon>Betaproteobacteria</taxon>
        <taxon>Burkholderiales</taxon>
        <taxon>Burkholderiaceae</taxon>
        <taxon>Cupriavidus</taxon>
    </lineage>
</organism>
<gene>
    <name evidence="1" type="ORF">DDK22_29560</name>
</gene>
<dbReference type="SUPFAM" id="SSF48498">
    <property type="entry name" value="Tetracyclin repressor-like, C-terminal domain"/>
    <property type="match status" value="1"/>
</dbReference>
<dbReference type="Proteomes" id="UP000253501">
    <property type="component" value="Unassembled WGS sequence"/>
</dbReference>
<evidence type="ECO:0000313" key="2">
    <source>
        <dbReference type="Proteomes" id="UP000253501"/>
    </source>
</evidence>
<dbReference type="InterPro" id="IPR036271">
    <property type="entry name" value="Tet_transcr_reg_TetR-rel_C_sf"/>
</dbReference>
<sequence length="103" mass="11245">MPPRSPNTDWISPFHDELDALIAECHAAQLLKPYPAERASVTMTAMLTAVQSATHLLKRFYGVGPMTPAQAEQHAEQVIDVLMNGMAARRPGRRRAAGPVLAK</sequence>
<dbReference type="AlphaFoldDB" id="A0A367PCV6"/>
<dbReference type="RefSeq" id="WP_114135000.1">
    <property type="nucleotide sequence ID" value="NZ_CP068435.1"/>
</dbReference>
<protein>
    <recommendedName>
        <fullName evidence="3">Transcriptional regulator TetR family</fullName>
    </recommendedName>
</protein>